<protein>
    <submittedName>
        <fullName evidence="1">Unannotated protein</fullName>
    </submittedName>
</protein>
<gene>
    <name evidence="1" type="ORF">UFOPK4182_00148</name>
</gene>
<dbReference type="EMBL" id="CAEUNI010000007">
    <property type="protein sequence ID" value="CAB4370542.1"/>
    <property type="molecule type" value="Genomic_DNA"/>
</dbReference>
<organism evidence="1">
    <name type="scientific">freshwater metagenome</name>
    <dbReference type="NCBI Taxonomy" id="449393"/>
    <lineage>
        <taxon>unclassified sequences</taxon>
        <taxon>metagenomes</taxon>
        <taxon>ecological metagenomes</taxon>
    </lineage>
</organism>
<dbReference type="AlphaFoldDB" id="A0A6J6AJH3"/>
<sequence>MKKILVSFFTLLLLLSSHNATAAPKSILAKEMVAINLAAPVTADTKMLVSGSSIILLNESNVRAIGPDGVEKWSLALTQGVSSIATALATDNSGNIWIAGSSANAPIVIPDSTTTADPINPDNVVVDPRVPIRSDLTIATIWKISNVGAPISVFTSEPLSALLVNSISINTKGITLGGIRATDNGYSGVIINCDLAGRFSKPIFLGTNDTSIDVVIRGTDSNVYAIGTSTETLLGKKVAGYRDGIIAKYSNTGKLAALVRSSASKAKREWISATNSLFLAGSVQTGKRFESALTKFATNLSPTWTYRFASTGATYSALGPSGSHFAAFASTSTIKGVSNWKPSKPTALLLIFDNKGVLVDAKSAVGTPLALGYSKDLGIVLMSSSQTAVSIFRLT</sequence>
<proteinExistence type="predicted"/>
<accession>A0A6J6AJH3</accession>
<name>A0A6J6AJH3_9ZZZZ</name>
<reference evidence="1" key="1">
    <citation type="submission" date="2020-05" db="EMBL/GenBank/DDBJ databases">
        <authorList>
            <person name="Chiriac C."/>
            <person name="Salcher M."/>
            <person name="Ghai R."/>
            <person name="Kavagutti S V."/>
        </authorList>
    </citation>
    <scope>NUCLEOTIDE SEQUENCE</scope>
</reference>
<evidence type="ECO:0000313" key="1">
    <source>
        <dbReference type="EMBL" id="CAB4370542.1"/>
    </source>
</evidence>